<evidence type="ECO:0000313" key="2">
    <source>
        <dbReference type="Proteomes" id="UP000479710"/>
    </source>
</evidence>
<proteinExistence type="predicted"/>
<dbReference type="EMBL" id="SPHZ02000004">
    <property type="protein sequence ID" value="KAF0922011.1"/>
    <property type="molecule type" value="Genomic_DNA"/>
</dbReference>
<dbReference type="AlphaFoldDB" id="A0A6G1EBH0"/>
<evidence type="ECO:0000313" key="1">
    <source>
        <dbReference type="EMBL" id="KAF0922011.1"/>
    </source>
</evidence>
<protein>
    <submittedName>
        <fullName evidence="1">Uncharacterized protein</fullName>
    </submittedName>
</protein>
<accession>A0A6G1EBH0</accession>
<keyword evidence="2" id="KW-1185">Reference proteome</keyword>
<comment type="caution">
    <text evidence="1">The sequence shown here is derived from an EMBL/GenBank/DDBJ whole genome shotgun (WGS) entry which is preliminary data.</text>
</comment>
<sequence length="80" mass="9065">MLTTVRLEDESQFLIDIMIISMLTGIDASPDVRSHYFLDNKFNSCTILFLDCTPFLQQQASHRAFSCNTTSFCSTQNCTS</sequence>
<reference evidence="1 2" key="1">
    <citation type="submission" date="2019-11" db="EMBL/GenBank/DDBJ databases">
        <title>Whole genome sequence of Oryza granulata.</title>
        <authorList>
            <person name="Li W."/>
        </authorList>
    </citation>
    <scope>NUCLEOTIDE SEQUENCE [LARGE SCALE GENOMIC DNA]</scope>
    <source>
        <strain evidence="2">cv. Menghai</strain>
        <tissue evidence="1">Leaf</tissue>
    </source>
</reference>
<organism evidence="1 2">
    <name type="scientific">Oryza meyeriana var. granulata</name>
    <dbReference type="NCBI Taxonomy" id="110450"/>
    <lineage>
        <taxon>Eukaryota</taxon>
        <taxon>Viridiplantae</taxon>
        <taxon>Streptophyta</taxon>
        <taxon>Embryophyta</taxon>
        <taxon>Tracheophyta</taxon>
        <taxon>Spermatophyta</taxon>
        <taxon>Magnoliopsida</taxon>
        <taxon>Liliopsida</taxon>
        <taxon>Poales</taxon>
        <taxon>Poaceae</taxon>
        <taxon>BOP clade</taxon>
        <taxon>Oryzoideae</taxon>
        <taxon>Oryzeae</taxon>
        <taxon>Oryzinae</taxon>
        <taxon>Oryza</taxon>
        <taxon>Oryza meyeriana</taxon>
    </lineage>
</organism>
<gene>
    <name evidence="1" type="ORF">E2562_021599</name>
</gene>
<name>A0A6G1EBH0_9ORYZ</name>
<dbReference type="Proteomes" id="UP000479710">
    <property type="component" value="Unassembled WGS sequence"/>
</dbReference>